<sequence length="36" mass="3617">MASRESSSEGTRLPGDIIHSNLASQNLTCGSPAASA</sequence>
<proteinExistence type="predicted"/>
<reference evidence="1 2" key="1">
    <citation type="submission" date="2013-09" db="EMBL/GenBank/DDBJ databases">
        <title>Corchorus capsularis genome sequencing.</title>
        <authorList>
            <person name="Alam M."/>
            <person name="Haque M.S."/>
            <person name="Islam M.S."/>
            <person name="Emdad E.M."/>
            <person name="Islam M.M."/>
            <person name="Ahmed B."/>
            <person name="Halim A."/>
            <person name="Hossen Q.M.M."/>
            <person name="Hossain M.Z."/>
            <person name="Ahmed R."/>
            <person name="Khan M.M."/>
            <person name="Islam R."/>
            <person name="Rashid M.M."/>
            <person name="Khan S.A."/>
            <person name="Rahman M.S."/>
            <person name="Alam M."/>
        </authorList>
    </citation>
    <scope>NUCLEOTIDE SEQUENCE [LARGE SCALE GENOMIC DNA]</scope>
    <source>
        <strain evidence="2">cv. CVL-1</strain>
        <tissue evidence="1">Whole seedling</tissue>
    </source>
</reference>
<keyword evidence="2" id="KW-1185">Reference proteome</keyword>
<organism evidence="1 2">
    <name type="scientific">Corchorus capsularis</name>
    <name type="common">Jute</name>
    <dbReference type="NCBI Taxonomy" id="210143"/>
    <lineage>
        <taxon>Eukaryota</taxon>
        <taxon>Viridiplantae</taxon>
        <taxon>Streptophyta</taxon>
        <taxon>Embryophyta</taxon>
        <taxon>Tracheophyta</taxon>
        <taxon>Spermatophyta</taxon>
        <taxon>Magnoliopsida</taxon>
        <taxon>eudicotyledons</taxon>
        <taxon>Gunneridae</taxon>
        <taxon>Pentapetalae</taxon>
        <taxon>rosids</taxon>
        <taxon>malvids</taxon>
        <taxon>Malvales</taxon>
        <taxon>Malvaceae</taxon>
        <taxon>Grewioideae</taxon>
        <taxon>Apeibeae</taxon>
        <taxon>Corchorus</taxon>
    </lineage>
</organism>
<evidence type="ECO:0000313" key="2">
    <source>
        <dbReference type="Proteomes" id="UP000188268"/>
    </source>
</evidence>
<comment type="caution">
    <text evidence="1">The sequence shown here is derived from an EMBL/GenBank/DDBJ whole genome shotgun (WGS) entry which is preliminary data.</text>
</comment>
<dbReference type="AlphaFoldDB" id="A0A1R3I8M2"/>
<gene>
    <name evidence="1" type="ORF">CCACVL1_14002</name>
</gene>
<protein>
    <submittedName>
        <fullName evidence="1">Uncharacterized protein</fullName>
    </submittedName>
</protein>
<evidence type="ECO:0000313" key="1">
    <source>
        <dbReference type="EMBL" id="OMO78943.1"/>
    </source>
</evidence>
<dbReference type="Proteomes" id="UP000188268">
    <property type="component" value="Unassembled WGS sequence"/>
</dbReference>
<accession>A0A1R3I8M2</accession>
<dbReference type="EMBL" id="AWWV01010505">
    <property type="protein sequence ID" value="OMO78943.1"/>
    <property type="molecule type" value="Genomic_DNA"/>
</dbReference>
<name>A0A1R3I8M2_COCAP</name>
<dbReference type="Gramene" id="OMO78943">
    <property type="protein sequence ID" value="OMO78943"/>
    <property type="gene ID" value="CCACVL1_14002"/>
</dbReference>